<evidence type="ECO:0000259" key="7">
    <source>
        <dbReference type="Pfam" id="PF02743"/>
    </source>
</evidence>
<evidence type="ECO:0000256" key="5">
    <source>
        <dbReference type="ARBA" id="ARBA00023136"/>
    </source>
</evidence>
<keyword evidence="3 6" id="KW-0812">Transmembrane</keyword>
<dbReference type="InterPro" id="IPR033479">
    <property type="entry name" value="dCache_1"/>
</dbReference>
<dbReference type="PANTHER" id="PTHR34220:SF7">
    <property type="entry name" value="SENSOR HISTIDINE KINASE YPDA"/>
    <property type="match status" value="1"/>
</dbReference>
<evidence type="ECO:0000313" key="9">
    <source>
        <dbReference type="EMBL" id="MCY9698297.1"/>
    </source>
</evidence>
<keyword evidence="9" id="KW-0808">Transferase</keyword>
<comment type="caution">
    <text evidence="9">The sequence shown here is derived from an EMBL/GenBank/DDBJ whole genome shotgun (WGS) entry which is preliminary data.</text>
</comment>
<dbReference type="PANTHER" id="PTHR34220">
    <property type="entry name" value="SENSOR HISTIDINE KINASE YPDA"/>
    <property type="match status" value="1"/>
</dbReference>
<evidence type="ECO:0000259" key="8">
    <source>
        <dbReference type="Pfam" id="PF06580"/>
    </source>
</evidence>
<feature type="domain" description="Cache" evidence="7">
    <location>
        <begin position="87"/>
        <end position="299"/>
    </location>
</feature>
<feature type="transmembrane region" description="Helical" evidence="6">
    <location>
        <begin position="354"/>
        <end position="376"/>
    </location>
</feature>
<dbReference type="Pfam" id="PF02743">
    <property type="entry name" value="dCache_1"/>
    <property type="match status" value="1"/>
</dbReference>
<keyword evidence="5 6" id="KW-0472">Membrane</keyword>
<dbReference type="GO" id="GO:0016301">
    <property type="term" value="F:kinase activity"/>
    <property type="evidence" value="ECO:0007669"/>
    <property type="project" value="UniProtKB-KW"/>
</dbReference>
<name>A0ABT4GPZ6_9BACL</name>
<dbReference type="EMBL" id="JAMDMX010000228">
    <property type="protein sequence ID" value="MCY9698297.1"/>
    <property type="molecule type" value="Genomic_DNA"/>
</dbReference>
<evidence type="ECO:0000313" key="10">
    <source>
        <dbReference type="Proteomes" id="UP001527099"/>
    </source>
</evidence>
<protein>
    <submittedName>
        <fullName evidence="9">Histidine kinase</fullName>
    </submittedName>
</protein>
<evidence type="ECO:0000256" key="2">
    <source>
        <dbReference type="ARBA" id="ARBA00022475"/>
    </source>
</evidence>
<comment type="subcellular location">
    <subcellularLocation>
        <location evidence="1">Cell membrane</location>
        <topology evidence="1">Multi-pass membrane protein</topology>
    </subcellularLocation>
</comment>
<keyword evidence="9" id="KW-0418">Kinase</keyword>
<evidence type="ECO:0000256" key="3">
    <source>
        <dbReference type="ARBA" id="ARBA00022692"/>
    </source>
</evidence>
<dbReference type="InterPro" id="IPR010559">
    <property type="entry name" value="Sig_transdc_His_kin_internal"/>
</dbReference>
<sequence length="542" mass="63217">MASKWALIGLSQTLEMELADANFRVNWNAVYPGPINGIEPESWVGGMGLKSWRQNLLSKILFAFMVILIIPMMIIWWISRLETVDTAYSQSTNYHEEITKQLKLMFDQRIETIVSASLDLFANEDFQRIIIPTVEPKMFHNLREEYFQIERVLLNFTNKTRLKTMTIYQNRDELLPFGLYSFKFKSMHEASEQSWFQQANEANGAVVWLTADLQNRGSGDGTVLSMVRSLKDISNNKLIGYMQIDIPASYFHELINQTRIGYTGGVVLLNQLNEIIATTERNNLQQYFKQFQSFATVDWHVGKTGQIMYGEWNVENQPNFLLFQQKINDQLRLVSMIEKSEALSSVRLMDQRNMFVLLFLIILPVFLLLAIHFVFLRPLLRLSKLLFKTNNIDLLQIPYTGRNDEIGIIAGSIHNLLSRLRLLINEVYVQKIKQQEAELRMIQSQINPHLLYNTLDSINLLAFKNDMPDIQKMIRGLSQFFRISLSNGRDVITIREEIEHVKAFLMLQQYRYDYSLDVRYEIDESLLEHNTIKCVLQPLVEN</sequence>
<proteinExistence type="predicted"/>
<dbReference type="InterPro" id="IPR050640">
    <property type="entry name" value="Bact_2-comp_sensor_kinase"/>
</dbReference>
<dbReference type="Pfam" id="PF06580">
    <property type="entry name" value="His_kinase"/>
    <property type="match status" value="1"/>
</dbReference>
<evidence type="ECO:0000256" key="4">
    <source>
        <dbReference type="ARBA" id="ARBA00022989"/>
    </source>
</evidence>
<evidence type="ECO:0000256" key="6">
    <source>
        <dbReference type="SAM" id="Phobius"/>
    </source>
</evidence>
<gene>
    <name evidence="9" type="ORF">M5X19_36490</name>
</gene>
<organism evidence="9 10">
    <name type="scientific">Paenibacillus alginolyticus</name>
    <dbReference type="NCBI Taxonomy" id="59839"/>
    <lineage>
        <taxon>Bacteria</taxon>
        <taxon>Bacillati</taxon>
        <taxon>Bacillota</taxon>
        <taxon>Bacilli</taxon>
        <taxon>Bacillales</taxon>
        <taxon>Paenibacillaceae</taxon>
        <taxon>Paenibacillus</taxon>
    </lineage>
</organism>
<feature type="domain" description="Signal transduction histidine kinase internal region" evidence="8">
    <location>
        <begin position="437"/>
        <end position="514"/>
    </location>
</feature>
<keyword evidence="10" id="KW-1185">Reference proteome</keyword>
<keyword evidence="4 6" id="KW-1133">Transmembrane helix</keyword>
<reference evidence="9 10" key="1">
    <citation type="submission" date="2022-05" db="EMBL/GenBank/DDBJ databases">
        <title>Genome Sequencing of Bee-Associated Microbes.</title>
        <authorList>
            <person name="Dunlap C."/>
        </authorList>
    </citation>
    <scope>NUCLEOTIDE SEQUENCE [LARGE SCALE GENOMIC DNA]</scope>
    <source>
        <strain evidence="9 10">NRRL B-14421</strain>
    </source>
</reference>
<accession>A0ABT4GPZ6</accession>
<feature type="transmembrane region" description="Helical" evidence="6">
    <location>
        <begin position="56"/>
        <end position="78"/>
    </location>
</feature>
<keyword evidence="2" id="KW-1003">Cell membrane</keyword>
<dbReference type="Gene3D" id="3.30.450.20">
    <property type="entry name" value="PAS domain"/>
    <property type="match status" value="1"/>
</dbReference>
<feature type="non-terminal residue" evidence="9">
    <location>
        <position position="542"/>
    </location>
</feature>
<dbReference type="Gene3D" id="6.10.340.10">
    <property type="match status" value="1"/>
</dbReference>
<dbReference type="Gene3D" id="3.40.50.720">
    <property type="entry name" value="NAD(P)-binding Rossmann-like Domain"/>
    <property type="match status" value="1"/>
</dbReference>
<dbReference type="Proteomes" id="UP001527099">
    <property type="component" value="Unassembled WGS sequence"/>
</dbReference>
<dbReference type="RefSeq" id="WP_268618744.1">
    <property type="nucleotide sequence ID" value="NZ_JAMDMX010000228.1"/>
</dbReference>
<evidence type="ECO:0000256" key="1">
    <source>
        <dbReference type="ARBA" id="ARBA00004651"/>
    </source>
</evidence>